<reference evidence="1 2" key="1">
    <citation type="journal article" date="2013" name="PLoS ONE">
        <title>Bacterial endosymbiosis in a chordate host: long-term co-evolution and conservation of secondary metabolism.</title>
        <authorList>
            <person name="Kwan J.C."/>
            <person name="Schmidt E.W."/>
        </authorList>
    </citation>
    <scope>NUCLEOTIDE SEQUENCE [LARGE SCALE GENOMIC DNA]</scope>
    <source>
        <strain evidence="2">L6</strain>
    </source>
</reference>
<proteinExistence type="predicted"/>
<keyword evidence="2" id="KW-1185">Reference proteome</keyword>
<accession>W2V0V3</accession>
<gene>
    <name evidence="1" type="ORF">P857_1074</name>
</gene>
<dbReference type="AlphaFoldDB" id="W2V0V3"/>
<dbReference type="EMBL" id="AXCJ01000001">
    <property type="protein sequence ID" value="ETO91894.1"/>
    <property type="molecule type" value="Genomic_DNA"/>
</dbReference>
<comment type="caution">
    <text evidence="1">The sequence shown here is derived from an EMBL/GenBank/DDBJ whole genome shotgun (WGS) entry which is preliminary data.</text>
</comment>
<evidence type="ECO:0000313" key="1">
    <source>
        <dbReference type="EMBL" id="ETO91894.1"/>
    </source>
</evidence>
<evidence type="ECO:0000313" key="2">
    <source>
        <dbReference type="Proteomes" id="UP000018951"/>
    </source>
</evidence>
<protein>
    <submittedName>
        <fullName evidence="1">Uncharacterized protein</fullName>
    </submittedName>
</protein>
<sequence>MMDRKLYPIEKCDEIILPIIEKSEIWKGRSLVIIKYSVQYYMY</sequence>
<name>W2V0V3_9RICK</name>
<dbReference type="Proteomes" id="UP000018951">
    <property type="component" value="Unassembled WGS sequence"/>
</dbReference>
<organism evidence="1 2">
    <name type="scientific">Candidatus Xenolissoclinum pacificiensis L6</name>
    <dbReference type="NCBI Taxonomy" id="1401685"/>
    <lineage>
        <taxon>Bacteria</taxon>
        <taxon>Pseudomonadati</taxon>
        <taxon>Pseudomonadota</taxon>
        <taxon>Alphaproteobacteria</taxon>
        <taxon>Rickettsiales</taxon>
        <taxon>Anaplasmataceae</taxon>
        <taxon>Candidatus Xenolissoclinum</taxon>
    </lineage>
</organism>